<protein>
    <submittedName>
        <fullName evidence="3">Phage tail tape measure protein</fullName>
    </submittedName>
</protein>
<dbReference type="Pfam" id="PF10145">
    <property type="entry name" value="PhageMin_Tail"/>
    <property type="match status" value="1"/>
</dbReference>
<feature type="non-terminal residue" evidence="3">
    <location>
        <position position="253"/>
    </location>
</feature>
<evidence type="ECO:0000313" key="4">
    <source>
        <dbReference type="Proteomes" id="UP000430345"/>
    </source>
</evidence>
<sequence>EKAEKISDKMKPVSLGIVGVGTVAGKMAIDFEDSMAKVSTIADTTQVPLKDLKVGIMDLSNQTGISSTEIANNVYDAISAGQKTGDAVNFVSNSTKLAKAGFAEAGQSLDLLTTIMNSYGLEASEVNNVSDMLINTQNVGKVTVGELSEVMGKVVPTAKAYGVNLAQLSSGYAELTSKGIKAAESTTYMNSMFNELGKNGTVAQKALKEATGKTLPELMKSGKSLGDVLNSMNDYAKKNNKSLADMFGSAEAG</sequence>
<dbReference type="InterPro" id="IPR010090">
    <property type="entry name" value="Phage_tape_meas"/>
</dbReference>
<dbReference type="RefSeq" id="WP_152892465.1">
    <property type="nucleotide sequence ID" value="NZ_WHJC01000576.1"/>
</dbReference>
<accession>A0A6I1MR82</accession>
<gene>
    <name evidence="3" type="ORF">GBZ86_16425</name>
</gene>
<keyword evidence="4" id="KW-1185">Reference proteome</keyword>
<dbReference type="NCBIfam" id="TIGR01760">
    <property type="entry name" value="tape_meas_TP901"/>
    <property type="match status" value="1"/>
</dbReference>
<comment type="caution">
    <text evidence="3">The sequence shown here is derived from an EMBL/GenBank/DDBJ whole genome shotgun (WGS) entry which is preliminary data.</text>
</comment>
<evidence type="ECO:0000256" key="1">
    <source>
        <dbReference type="ARBA" id="ARBA00022612"/>
    </source>
</evidence>
<dbReference type="PANTHER" id="PTHR37813:SF1">
    <property type="entry name" value="FELS-2 PROPHAGE PROTEIN"/>
    <property type="match status" value="1"/>
</dbReference>
<dbReference type="EMBL" id="WHJC01000576">
    <property type="protein sequence ID" value="MPQ45303.1"/>
    <property type="molecule type" value="Genomic_DNA"/>
</dbReference>
<dbReference type="Proteomes" id="UP000430345">
    <property type="component" value="Unassembled WGS sequence"/>
</dbReference>
<evidence type="ECO:0000259" key="2">
    <source>
        <dbReference type="Pfam" id="PF10145"/>
    </source>
</evidence>
<reference evidence="3 4" key="1">
    <citation type="submission" date="2019-10" db="EMBL/GenBank/DDBJ databases">
        <title>The Genome Sequence of Clostridium tarantellae Isolated from Fish Brain.</title>
        <authorList>
            <person name="Bano L."/>
            <person name="Kiel M."/>
            <person name="Sales G."/>
            <person name="Doxey A.C."/>
            <person name="Mansfield M.J."/>
            <person name="Schiavone M."/>
            <person name="Rossetto O."/>
            <person name="Pirazzini M."/>
            <person name="Dobrindt U."/>
            <person name="Montecucco C."/>
        </authorList>
    </citation>
    <scope>NUCLEOTIDE SEQUENCE [LARGE SCALE GENOMIC DNA]</scope>
    <source>
        <strain evidence="3 4">DSM 3997</strain>
    </source>
</reference>
<keyword evidence="1" id="KW-1188">Viral release from host cell</keyword>
<name>A0A6I1MR82_9CLOT</name>
<organism evidence="3 4">
    <name type="scientific">Clostridium tarantellae</name>
    <dbReference type="NCBI Taxonomy" id="39493"/>
    <lineage>
        <taxon>Bacteria</taxon>
        <taxon>Bacillati</taxon>
        <taxon>Bacillota</taxon>
        <taxon>Clostridia</taxon>
        <taxon>Eubacteriales</taxon>
        <taxon>Clostridiaceae</taxon>
        <taxon>Clostridium</taxon>
    </lineage>
</organism>
<feature type="domain" description="Phage tail tape measure protein" evidence="2">
    <location>
        <begin position="56"/>
        <end position="248"/>
    </location>
</feature>
<dbReference type="AlphaFoldDB" id="A0A6I1MR82"/>
<proteinExistence type="predicted"/>
<feature type="non-terminal residue" evidence="3">
    <location>
        <position position="1"/>
    </location>
</feature>
<dbReference type="PANTHER" id="PTHR37813">
    <property type="entry name" value="FELS-2 PROPHAGE PROTEIN"/>
    <property type="match status" value="1"/>
</dbReference>
<dbReference type="OrthoDB" id="28713at2"/>
<evidence type="ECO:0000313" key="3">
    <source>
        <dbReference type="EMBL" id="MPQ45303.1"/>
    </source>
</evidence>